<accession>A0AA38UEB1</accession>
<keyword evidence="1" id="KW-0808">Transferase</keyword>
<evidence type="ECO:0000256" key="1">
    <source>
        <dbReference type="ARBA" id="ARBA00022679"/>
    </source>
</evidence>
<dbReference type="Gene3D" id="3.30.70.3320">
    <property type="match status" value="1"/>
</dbReference>
<evidence type="ECO:0000313" key="2">
    <source>
        <dbReference type="EMBL" id="KAJ3838201.1"/>
    </source>
</evidence>
<dbReference type="PANTHER" id="PTHR10982">
    <property type="entry name" value="MALONYL COA-ACYL CARRIER PROTEIN TRANSACYLASE"/>
    <property type="match status" value="1"/>
</dbReference>
<gene>
    <name evidence="2" type="ORF">F5878DRAFT_512395</name>
</gene>
<keyword evidence="3" id="KW-1185">Reference proteome</keyword>
<sequence>KAIHWLCFFGFRGQEAFPVIALEPALIQDSIDGGEGTPTPILSVTGLTFKELEPHLNQTNQHLPDNFELQVSLYNGPCALVVTGPARALHGLLVNRRKIRAPAGADQSKIPFSQCKPVFSVRFLVVAVPFHSAYL</sequence>
<dbReference type="AlphaFoldDB" id="A0AA38UEB1"/>
<proteinExistence type="predicted"/>
<protein>
    <submittedName>
        <fullName evidence="2">Uncharacterized protein</fullName>
    </submittedName>
</protein>
<feature type="non-terminal residue" evidence="2">
    <location>
        <position position="1"/>
    </location>
</feature>
<reference evidence="2" key="1">
    <citation type="submission" date="2022-08" db="EMBL/GenBank/DDBJ databases">
        <authorList>
            <consortium name="DOE Joint Genome Institute"/>
            <person name="Min B."/>
            <person name="Riley R."/>
            <person name="Sierra-Patev S."/>
            <person name="Naranjo-Ortiz M."/>
            <person name="Looney B."/>
            <person name="Konkel Z."/>
            <person name="Slot J.C."/>
            <person name="Sakamoto Y."/>
            <person name="Steenwyk J.L."/>
            <person name="Rokas A."/>
            <person name="Carro J."/>
            <person name="Camarero S."/>
            <person name="Ferreira P."/>
            <person name="Molpeceres G."/>
            <person name="Ruiz-Duenas F.J."/>
            <person name="Serrano A."/>
            <person name="Henrissat B."/>
            <person name="Drula E."/>
            <person name="Hughes K.W."/>
            <person name="Mata J.L."/>
            <person name="Ishikawa N.K."/>
            <person name="Vargas-Isla R."/>
            <person name="Ushijima S."/>
            <person name="Smith C.A."/>
            <person name="Ahrendt S."/>
            <person name="Andreopoulos W."/>
            <person name="He G."/>
            <person name="Labutti K."/>
            <person name="Lipzen A."/>
            <person name="Ng V."/>
            <person name="Sandor L."/>
            <person name="Barry K."/>
            <person name="Martinez A.T."/>
            <person name="Xiao Y."/>
            <person name="Gibbons J.G."/>
            <person name="Terashima K."/>
            <person name="Hibbett D.S."/>
            <person name="Grigoriev I.V."/>
        </authorList>
    </citation>
    <scope>NUCLEOTIDE SEQUENCE</scope>
    <source>
        <strain evidence="2">TFB9207</strain>
    </source>
</reference>
<feature type="non-terminal residue" evidence="2">
    <location>
        <position position="135"/>
    </location>
</feature>
<dbReference type="InterPro" id="IPR050830">
    <property type="entry name" value="Fungal_FAS"/>
</dbReference>
<dbReference type="Proteomes" id="UP001163846">
    <property type="component" value="Unassembled WGS sequence"/>
</dbReference>
<dbReference type="EMBL" id="MU806196">
    <property type="protein sequence ID" value="KAJ3838201.1"/>
    <property type="molecule type" value="Genomic_DNA"/>
</dbReference>
<comment type="caution">
    <text evidence="2">The sequence shown here is derived from an EMBL/GenBank/DDBJ whole genome shotgun (WGS) entry which is preliminary data.</text>
</comment>
<name>A0AA38UEB1_9AGAR</name>
<dbReference type="GO" id="GO:0016740">
    <property type="term" value="F:transferase activity"/>
    <property type="evidence" value="ECO:0007669"/>
    <property type="project" value="UniProtKB-KW"/>
</dbReference>
<evidence type="ECO:0000313" key="3">
    <source>
        <dbReference type="Proteomes" id="UP001163846"/>
    </source>
</evidence>
<organism evidence="2 3">
    <name type="scientific">Lentinula raphanica</name>
    <dbReference type="NCBI Taxonomy" id="153919"/>
    <lineage>
        <taxon>Eukaryota</taxon>
        <taxon>Fungi</taxon>
        <taxon>Dikarya</taxon>
        <taxon>Basidiomycota</taxon>
        <taxon>Agaricomycotina</taxon>
        <taxon>Agaricomycetes</taxon>
        <taxon>Agaricomycetidae</taxon>
        <taxon>Agaricales</taxon>
        <taxon>Marasmiineae</taxon>
        <taxon>Omphalotaceae</taxon>
        <taxon>Lentinula</taxon>
    </lineage>
</organism>
<dbReference type="PANTHER" id="PTHR10982:SF21">
    <property type="entry name" value="FATTY ACID SYNTHASE SUBUNIT BETA"/>
    <property type="match status" value="1"/>
</dbReference>